<evidence type="ECO:0000313" key="6">
    <source>
        <dbReference type="Proteomes" id="UP000262901"/>
    </source>
</evidence>
<dbReference type="Proteomes" id="UP000264056">
    <property type="component" value="Unassembled WGS sequence"/>
</dbReference>
<name>A0A372KNM0_9STRE</name>
<dbReference type="EMBL" id="CP031733">
    <property type="protein sequence ID" value="AXQ77944.1"/>
    <property type="molecule type" value="Genomic_DNA"/>
</dbReference>
<dbReference type="EMBL" id="QVQZ01000002">
    <property type="protein sequence ID" value="RFU53900.1"/>
    <property type="molecule type" value="Genomic_DNA"/>
</dbReference>
<sequence length="120" mass="12828">MAKKSHKKGMTFFQGVLTAATIAGIAYSITSKEDRQALFNKGKKLWKNILPADQAQSETSAGSHSAQEVLAGIAASAGRAVNEVYEKVGNKDKQNHSAAFVNNQSDDDKDEGVSSEDANR</sequence>
<dbReference type="EMBL" id="QVQY01000002">
    <property type="protein sequence ID" value="RFU51812.1"/>
    <property type="molecule type" value="Genomic_DNA"/>
</dbReference>
<gene>
    <name evidence="2" type="ORF">DDV21_002090</name>
    <name evidence="3" type="ORF">DDV22_01680</name>
    <name evidence="4" type="ORF">DDV23_02180</name>
</gene>
<evidence type="ECO:0000313" key="7">
    <source>
        <dbReference type="Proteomes" id="UP000264056"/>
    </source>
</evidence>
<evidence type="ECO:0000256" key="1">
    <source>
        <dbReference type="SAM" id="MobiDB-lite"/>
    </source>
</evidence>
<accession>A0A372KNM0</accession>
<organism evidence="4 6">
    <name type="scientific">Streptococcus chenjunshii</name>
    <dbReference type="NCBI Taxonomy" id="2173853"/>
    <lineage>
        <taxon>Bacteria</taxon>
        <taxon>Bacillati</taxon>
        <taxon>Bacillota</taxon>
        <taxon>Bacilli</taxon>
        <taxon>Lactobacillales</taxon>
        <taxon>Streptococcaceae</taxon>
        <taxon>Streptococcus</taxon>
    </lineage>
</organism>
<proteinExistence type="predicted"/>
<evidence type="ECO:0000313" key="5">
    <source>
        <dbReference type="Proteomes" id="UP000246115"/>
    </source>
</evidence>
<evidence type="ECO:0000313" key="4">
    <source>
        <dbReference type="EMBL" id="RFU53900.1"/>
    </source>
</evidence>
<accession>A0A346NA99</accession>
<feature type="compositionally biased region" description="Acidic residues" evidence="1">
    <location>
        <begin position="105"/>
        <end position="114"/>
    </location>
</feature>
<reference evidence="2" key="4">
    <citation type="journal article" date="2019" name="Int. J. Syst. Evol. Microbiol.">
        <title>Streptococcus chenjunshii sp. nov. isolated from feces of Tibetan antelopes.</title>
        <authorList>
            <person name="Tian Z."/>
            <person name="Lu S."/>
            <person name="Jin D."/>
            <person name="Yang J."/>
            <person name="Pu J."/>
            <person name="Lai X.H."/>
            <person name="Bai X.N."/>
            <person name="Wu X.M."/>
            <person name="Li J."/>
            <person name="Wang S."/>
            <person name="Xu J."/>
        </authorList>
    </citation>
    <scope>NUCLEOTIDE SEQUENCE</scope>
    <source>
        <strain evidence="2">Z15</strain>
    </source>
</reference>
<dbReference type="Proteomes" id="UP000246115">
    <property type="component" value="Chromosome"/>
</dbReference>
<protein>
    <submittedName>
        <fullName evidence="4">Uncharacterized protein</fullName>
    </submittedName>
</protein>
<keyword evidence="7" id="KW-1185">Reference proteome</keyword>
<dbReference type="OrthoDB" id="9973395at2"/>
<dbReference type="AlphaFoldDB" id="A0A372KNM0"/>
<dbReference type="KEGG" id="schj:DDV21_002090"/>
<feature type="region of interest" description="Disordered" evidence="1">
    <location>
        <begin position="88"/>
        <end position="120"/>
    </location>
</feature>
<reference evidence="3 7" key="1">
    <citation type="submission" date="2018-08" db="EMBL/GenBank/DDBJ databases">
        <title>Draft genome of Streptococcus sp .nov. Z2.</title>
        <authorList>
            <person name="Tian Z."/>
        </authorList>
    </citation>
    <scope>NUCLEOTIDE SEQUENCE [LARGE SCALE GENOMIC DNA]</scope>
    <source>
        <strain evidence="3 7">Z2</strain>
    </source>
</reference>
<reference evidence="5" key="3">
    <citation type="submission" date="2018-08" db="EMBL/GenBank/DDBJ databases">
        <title>Streptococcus chenjunshii sp. nov., isolated from stools sample of the Tibetan antelope in the Qinghai-Tibet plateau, China.</title>
        <authorList>
            <person name="Tian Z."/>
        </authorList>
    </citation>
    <scope>NUCLEOTIDE SEQUENCE [LARGE SCALE GENOMIC DNA]</scope>
    <source>
        <strain evidence="5">Z15</strain>
    </source>
</reference>
<reference evidence="4 6" key="2">
    <citation type="submission" date="2018-08" db="EMBL/GenBank/DDBJ databases">
        <title>Draft genome of Streptococcus sp. nov. Z1.</title>
        <authorList>
            <person name="Tian Z."/>
        </authorList>
    </citation>
    <scope>NUCLEOTIDE SEQUENCE [LARGE SCALE GENOMIC DNA]</scope>
    <source>
        <strain evidence="4">Z1</strain>
        <strain evidence="6">Z1(2018)</strain>
    </source>
</reference>
<dbReference type="RefSeq" id="WP_116877469.1">
    <property type="nucleotide sequence ID" value="NZ_CP031733.1"/>
</dbReference>
<evidence type="ECO:0000313" key="3">
    <source>
        <dbReference type="EMBL" id="RFU51812.1"/>
    </source>
</evidence>
<evidence type="ECO:0000313" key="2">
    <source>
        <dbReference type="EMBL" id="AXQ77944.1"/>
    </source>
</evidence>
<dbReference type="Proteomes" id="UP000262901">
    <property type="component" value="Unassembled WGS sequence"/>
</dbReference>